<sequence length="234" mass="26568">TNTNEAESSVKKSGTKILTYKHVRTDSRAQKLDRFCAPNDVSNAMSQNNTDNEFDTSHNCHDSIEGDNAVSSSLKRKRDRNEVRLTSILTLRKRLREVEHKGLTELLSNHTMVGCVDDSLTLALVQHQTKLYMINYNILSNFGFIQLSTPAPIYDLIIYALESNVQETENLRPNHEIALVFVICTDLQSEWMLLEYFSMTVSEQGELVTLPLMLKGYAPNLNKLPTFLLRLGSE</sequence>
<name>A0ACA9S464_9GLOM</name>
<protein>
    <submittedName>
        <fullName evidence="1">24439_t:CDS:1</fullName>
    </submittedName>
</protein>
<proteinExistence type="predicted"/>
<organism evidence="1 2">
    <name type="scientific">Racocetra persica</name>
    <dbReference type="NCBI Taxonomy" id="160502"/>
    <lineage>
        <taxon>Eukaryota</taxon>
        <taxon>Fungi</taxon>
        <taxon>Fungi incertae sedis</taxon>
        <taxon>Mucoromycota</taxon>
        <taxon>Glomeromycotina</taxon>
        <taxon>Glomeromycetes</taxon>
        <taxon>Diversisporales</taxon>
        <taxon>Gigasporaceae</taxon>
        <taxon>Racocetra</taxon>
    </lineage>
</organism>
<reference evidence="1" key="1">
    <citation type="submission" date="2021-06" db="EMBL/GenBank/DDBJ databases">
        <authorList>
            <person name="Kallberg Y."/>
            <person name="Tangrot J."/>
            <person name="Rosling A."/>
        </authorList>
    </citation>
    <scope>NUCLEOTIDE SEQUENCE</scope>
    <source>
        <strain evidence="1">MA461A</strain>
    </source>
</reference>
<accession>A0ACA9S464</accession>
<evidence type="ECO:0000313" key="2">
    <source>
        <dbReference type="Proteomes" id="UP000789920"/>
    </source>
</evidence>
<evidence type="ECO:0000313" key="1">
    <source>
        <dbReference type="EMBL" id="CAG8823619.1"/>
    </source>
</evidence>
<gene>
    <name evidence="1" type="ORF">RPERSI_LOCUS26061</name>
</gene>
<dbReference type="Proteomes" id="UP000789920">
    <property type="component" value="Unassembled WGS sequence"/>
</dbReference>
<feature type="non-terminal residue" evidence="1">
    <location>
        <position position="1"/>
    </location>
</feature>
<comment type="caution">
    <text evidence="1">The sequence shown here is derived from an EMBL/GenBank/DDBJ whole genome shotgun (WGS) entry which is preliminary data.</text>
</comment>
<feature type="non-terminal residue" evidence="1">
    <location>
        <position position="234"/>
    </location>
</feature>
<dbReference type="EMBL" id="CAJVQC010087779">
    <property type="protein sequence ID" value="CAG8823619.1"/>
    <property type="molecule type" value="Genomic_DNA"/>
</dbReference>
<keyword evidence="2" id="KW-1185">Reference proteome</keyword>